<evidence type="ECO:0000313" key="2">
    <source>
        <dbReference type="Proteomes" id="UP000633418"/>
    </source>
</evidence>
<reference evidence="1 2" key="1">
    <citation type="journal article" date="2020" name="Microorganisms">
        <title>Reliable Identification of Environmental Pseudomonas Isolates Using the rpoD Gene.</title>
        <authorList>
            <consortium name="The Broad Institute Genome Sequencing Platform"/>
            <person name="Girard L."/>
            <person name="Lood C."/>
            <person name="Rokni-Zadeh H."/>
            <person name="van Noort V."/>
            <person name="Lavigne R."/>
            <person name="De Mot R."/>
        </authorList>
    </citation>
    <scope>NUCLEOTIDE SEQUENCE [LARGE SCALE GENOMIC DNA]</scope>
    <source>
        <strain evidence="1 2">RW9S1A</strain>
    </source>
</reference>
<reference evidence="1 2" key="2">
    <citation type="journal article" date="2021" name="Microorganisms">
        <title>The Ever-Expanding Pseudomonas Genus: Description of 43 New Species and Partition of the Pseudomonas putida Group.</title>
        <authorList>
            <person name="Girard L."/>
            <person name="Lood C."/>
            <person name="Hofte M."/>
            <person name="Vandamme P."/>
            <person name="Rokni-Zadeh H."/>
            <person name="van Noort V."/>
            <person name="Lavigne R."/>
            <person name="De Mot R."/>
        </authorList>
    </citation>
    <scope>NUCLEOTIDE SEQUENCE [LARGE SCALE GENOMIC DNA]</scope>
    <source>
        <strain evidence="1 2">RW9S1A</strain>
    </source>
</reference>
<accession>A0A9E6Q2J6</accession>
<dbReference type="AlphaFoldDB" id="A0A9E6Q2J6"/>
<name>A0A9E6Q2J6_9PSED</name>
<protein>
    <recommendedName>
        <fullName evidence="3">Ubiquitin-activating enzyme E1 FCCH domain-containing protein</fullName>
    </recommendedName>
</protein>
<gene>
    <name evidence="1" type="ORF">HU772_010330</name>
</gene>
<dbReference type="EMBL" id="CP077095">
    <property type="protein sequence ID" value="QXI40436.1"/>
    <property type="molecule type" value="Genomic_DNA"/>
</dbReference>
<organism evidence="1 2">
    <name type="scientific">Pseudomonas xantholysinigenes</name>
    <dbReference type="NCBI Taxonomy" id="2745490"/>
    <lineage>
        <taxon>Bacteria</taxon>
        <taxon>Pseudomonadati</taxon>
        <taxon>Pseudomonadota</taxon>
        <taxon>Gammaproteobacteria</taxon>
        <taxon>Pseudomonadales</taxon>
        <taxon>Pseudomonadaceae</taxon>
        <taxon>Pseudomonas</taxon>
    </lineage>
</organism>
<evidence type="ECO:0008006" key="3">
    <source>
        <dbReference type="Google" id="ProtNLM"/>
    </source>
</evidence>
<evidence type="ECO:0000313" key="1">
    <source>
        <dbReference type="EMBL" id="QXI40436.1"/>
    </source>
</evidence>
<keyword evidence="2" id="KW-1185">Reference proteome</keyword>
<dbReference type="RefSeq" id="WP_186662323.1">
    <property type="nucleotide sequence ID" value="NZ_CP077095.1"/>
</dbReference>
<proteinExistence type="predicted"/>
<dbReference type="Proteomes" id="UP000633418">
    <property type="component" value="Chromosome"/>
</dbReference>
<sequence>MARLTLIQTNFTAGELSPRMYGRVDIARYQNGAEKMENCWPVVHGGGVRRYGTLHCSPCKYPGGKAILIPYVFNTQQAYIVEFGDLYVRIHFPDGTYSGVELVSPYSQAMLDQIEYVQGADTMFLFHNGVEIHRLRRISNTEWSLAPAPFVVRPFAERGINFATSMTLSDPSVGAGRTLTSSVAAFLASDVGREVWSGSGVAKVTAVTSATVATVEVLNAFPSATVATWSLQGSPQAANTLGAATPVGAIVTMTLATNGWRPTDVGKFVKINGGLLEITAYSSPTVVSGIIRSAPTSATASPANAWSLESSVWNAIDGYPGTGTLFEQRLHVAGSPNFPQTIWASKTGESLNFQLGTKDDDATSFTVSSDQINPILHMSQVKTLAVLTYGGEFTVMGGIEKPITPTNIQVKNQSVYGCSRVRPIRIGNELYFVQRAGRKLRAMAYKYDSDAYGSPDMSVLSEHLTQPGVVSMAYQQEPESILFAARADGVLATMTVDRDQDVVGWARQVTDGAFESVAAIPVDGGDQVWAIVRRTINGQTVRYIERFVEGCQVDGGIFASNPAGQSVWGGLAHLEGKKLDIVADGVPMEQQVVTDGQITLPRTAMTIQAGLPFITRIKTLTPEVQGGAGSAQGNSMRIGELTLRFLNTTGCRVKGQGVDQVISFRNFGDSVLDQPAPSFTGVKRLENLGWERGEASIEVIQDQPLPLHLLSVIKKMTIND</sequence>
<dbReference type="KEGG" id="pxn:HU772_010330"/>